<dbReference type="EMBL" id="JACASE010000010">
    <property type="protein sequence ID" value="KAF6431596.1"/>
    <property type="molecule type" value="Genomic_DNA"/>
</dbReference>
<name>A0A7J8E8G1_ROUAE</name>
<feature type="region of interest" description="Disordered" evidence="1">
    <location>
        <begin position="33"/>
        <end position="56"/>
    </location>
</feature>
<dbReference type="AlphaFoldDB" id="A0A7J8E8G1"/>
<evidence type="ECO:0000256" key="1">
    <source>
        <dbReference type="SAM" id="MobiDB-lite"/>
    </source>
</evidence>
<protein>
    <submittedName>
        <fullName evidence="2">Uncharacterized protein</fullName>
    </submittedName>
</protein>
<feature type="region of interest" description="Disordered" evidence="1">
    <location>
        <begin position="89"/>
        <end position="190"/>
    </location>
</feature>
<keyword evidence="3" id="KW-1185">Reference proteome</keyword>
<evidence type="ECO:0000313" key="3">
    <source>
        <dbReference type="Proteomes" id="UP000593571"/>
    </source>
</evidence>
<proteinExistence type="predicted"/>
<accession>A0A7J8E8G1</accession>
<organism evidence="2 3">
    <name type="scientific">Rousettus aegyptiacus</name>
    <name type="common">Egyptian fruit bat</name>
    <name type="synonym">Pteropus aegyptiacus</name>
    <dbReference type="NCBI Taxonomy" id="9407"/>
    <lineage>
        <taxon>Eukaryota</taxon>
        <taxon>Metazoa</taxon>
        <taxon>Chordata</taxon>
        <taxon>Craniata</taxon>
        <taxon>Vertebrata</taxon>
        <taxon>Euteleostomi</taxon>
        <taxon>Mammalia</taxon>
        <taxon>Eutheria</taxon>
        <taxon>Laurasiatheria</taxon>
        <taxon>Chiroptera</taxon>
        <taxon>Yinpterochiroptera</taxon>
        <taxon>Pteropodoidea</taxon>
        <taxon>Pteropodidae</taxon>
        <taxon>Rousettinae</taxon>
        <taxon>Rousettus</taxon>
    </lineage>
</organism>
<dbReference type="Proteomes" id="UP000593571">
    <property type="component" value="Unassembled WGS sequence"/>
</dbReference>
<gene>
    <name evidence="2" type="ORF">HJG63_008107</name>
</gene>
<evidence type="ECO:0000313" key="2">
    <source>
        <dbReference type="EMBL" id="KAF6431596.1"/>
    </source>
</evidence>
<comment type="caution">
    <text evidence="2">The sequence shown here is derived from an EMBL/GenBank/DDBJ whole genome shotgun (WGS) entry which is preliminary data.</text>
</comment>
<sequence length="190" mass="20270">MRTETLRCGVLWRQMEQDLRERLPGGGCVCLREGGQRSGAGSERVTSETRPGRTWGLELRAHRREERQAEGAARAGALRRECGSEEIVGGGIADSAAPPPAALRPAPLRPGQDTDPEPQEDSGVLGALGQKEDQLWGSQGWVGMQSPHTGQSKSLYLSGPSVLTRREEEAGVPASPGSCDAETDTTTGRQ</sequence>
<reference evidence="2 3" key="1">
    <citation type="journal article" date="2020" name="Nature">
        <title>Six reference-quality genomes reveal evolution of bat adaptations.</title>
        <authorList>
            <person name="Jebb D."/>
            <person name="Huang Z."/>
            <person name="Pippel M."/>
            <person name="Hughes G.M."/>
            <person name="Lavrichenko K."/>
            <person name="Devanna P."/>
            <person name="Winkler S."/>
            <person name="Jermiin L.S."/>
            <person name="Skirmuntt E.C."/>
            <person name="Katzourakis A."/>
            <person name="Burkitt-Gray L."/>
            <person name="Ray D.A."/>
            <person name="Sullivan K.A.M."/>
            <person name="Roscito J.G."/>
            <person name="Kirilenko B.M."/>
            <person name="Davalos L.M."/>
            <person name="Corthals A.P."/>
            <person name="Power M.L."/>
            <person name="Jones G."/>
            <person name="Ransome R.D."/>
            <person name="Dechmann D.K.N."/>
            <person name="Locatelli A.G."/>
            <person name="Puechmaille S.J."/>
            <person name="Fedrigo O."/>
            <person name="Jarvis E.D."/>
            <person name="Hiller M."/>
            <person name="Vernes S.C."/>
            <person name="Myers E.W."/>
            <person name="Teeling E.C."/>
        </authorList>
    </citation>
    <scope>NUCLEOTIDE SEQUENCE [LARGE SCALE GENOMIC DNA]</scope>
    <source>
        <strain evidence="2">MRouAeg1</strain>
        <tissue evidence="2">Muscle</tissue>
    </source>
</reference>
<feature type="compositionally biased region" description="Polar residues" evidence="1">
    <location>
        <begin position="146"/>
        <end position="155"/>
    </location>
</feature>